<feature type="region of interest" description="Disordered" evidence="1">
    <location>
        <begin position="1"/>
        <end position="22"/>
    </location>
</feature>
<protein>
    <submittedName>
        <fullName evidence="3">Uncharacterized protein</fullName>
    </submittedName>
</protein>
<comment type="caution">
    <text evidence="3">The sequence shown here is derived from an EMBL/GenBank/DDBJ whole genome shotgun (WGS) entry which is preliminary data.</text>
</comment>
<evidence type="ECO:0000256" key="1">
    <source>
        <dbReference type="SAM" id="MobiDB-lite"/>
    </source>
</evidence>
<dbReference type="RefSeq" id="WP_059150519.1">
    <property type="nucleotide sequence ID" value="NZ_KQ130452.1"/>
</dbReference>
<evidence type="ECO:0000313" key="4">
    <source>
        <dbReference type="Proteomes" id="UP000052268"/>
    </source>
</evidence>
<dbReference type="OrthoDB" id="7509207at2"/>
<evidence type="ECO:0000313" key="3">
    <source>
        <dbReference type="EMBL" id="KMS59808.1"/>
    </source>
</evidence>
<evidence type="ECO:0000256" key="2">
    <source>
        <dbReference type="SAM" id="Phobius"/>
    </source>
</evidence>
<keyword evidence="2" id="KW-0472">Membrane</keyword>
<dbReference type="PATRIC" id="fig|1114963.3.peg.1204"/>
<keyword evidence="4" id="KW-1185">Reference proteome</keyword>
<accession>A0A0J7Y8Z4</accession>
<dbReference type="EMBL" id="JACU01000002">
    <property type="protein sequence ID" value="KMS59808.1"/>
    <property type="molecule type" value="Genomic_DNA"/>
</dbReference>
<feature type="transmembrane region" description="Helical" evidence="2">
    <location>
        <begin position="32"/>
        <end position="51"/>
    </location>
</feature>
<keyword evidence="2" id="KW-0812">Transmembrane</keyword>
<gene>
    <name evidence="3" type="ORF">V474_11490</name>
</gene>
<sequence length="90" mass="9254">MADETFETARQPEAPATHTTIIHEAPRSSSGIGIIMALILLVVVVGGIYLFSKTSGESVRDNAIAEAASDVGNAATKVGDAAENAVNTNK</sequence>
<organism evidence="3 4">
    <name type="scientific">Novosphingobium barchaimii LL02</name>
    <dbReference type="NCBI Taxonomy" id="1114963"/>
    <lineage>
        <taxon>Bacteria</taxon>
        <taxon>Pseudomonadati</taxon>
        <taxon>Pseudomonadota</taxon>
        <taxon>Alphaproteobacteria</taxon>
        <taxon>Sphingomonadales</taxon>
        <taxon>Sphingomonadaceae</taxon>
        <taxon>Novosphingobium</taxon>
    </lineage>
</organism>
<proteinExistence type="predicted"/>
<keyword evidence="2" id="KW-1133">Transmembrane helix</keyword>
<dbReference type="Proteomes" id="UP000052268">
    <property type="component" value="Unassembled WGS sequence"/>
</dbReference>
<reference evidence="3 4" key="1">
    <citation type="journal article" date="2015" name="G3 (Bethesda)">
        <title>Insights into Ongoing Evolution of the Hexachlorocyclohexane Catabolic Pathway from Comparative Genomics of Ten Sphingomonadaceae Strains.</title>
        <authorList>
            <person name="Pearce S.L."/>
            <person name="Oakeshott J.G."/>
            <person name="Pandey G."/>
        </authorList>
    </citation>
    <scope>NUCLEOTIDE SEQUENCE [LARGE SCALE GENOMIC DNA]</scope>
    <source>
        <strain evidence="3 4">LL02</strain>
    </source>
</reference>
<dbReference type="AlphaFoldDB" id="A0A0J7Y8Z4"/>
<name>A0A0J7Y8Z4_9SPHN</name>